<dbReference type="EMBL" id="UIDG01000093">
    <property type="protein sequence ID" value="SUS05269.1"/>
    <property type="molecule type" value="Genomic_DNA"/>
</dbReference>
<dbReference type="AlphaFoldDB" id="A0A380TCT6"/>
<reference evidence="1" key="1">
    <citation type="submission" date="2018-07" db="EMBL/GenBank/DDBJ databases">
        <authorList>
            <person name="Quirk P.G."/>
            <person name="Krulwich T.A."/>
        </authorList>
    </citation>
    <scope>NUCLEOTIDE SEQUENCE</scope>
</reference>
<sequence length="178" mass="19614">MHAEPELRRRAEVAPEAQRRVRGDAALGIDDRADAHLRHAQGLSQGILAHVQRLQEVLAQHLARMHRRKISHKRSPRCRPGSVVIHDLNIDCIAIAPNETDPPLIVDADAVLTCAVSSQALQTVTRRRPQVIEGAGVMELDELPLADRQDVLRHTLDEPSLPGSARGLIAERLDHGSI</sequence>
<proteinExistence type="predicted"/>
<gene>
    <name evidence="1" type="ORF">DF3PB_1820010</name>
</gene>
<name>A0A380TCT6_9ZZZZ</name>
<protein>
    <submittedName>
        <fullName evidence="1">Uncharacterized protein</fullName>
    </submittedName>
</protein>
<accession>A0A380TCT6</accession>
<organism evidence="1">
    <name type="scientific">metagenome</name>
    <dbReference type="NCBI Taxonomy" id="256318"/>
    <lineage>
        <taxon>unclassified sequences</taxon>
        <taxon>metagenomes</taxon>
    </lineage>
</organism>
<evidence type="ECO:0000313" key="1">
    <source>
        <dbReference type="EMBL" id="SUS05269.1"/>
    </source>
</evidence>